<dbReference type="AlphaFoldDB" id="A0A6P4Y5R5"/>
<feature type="compositionally biased region" description="Basic and acidic residues" evidence="2">
    <location>
        <begin position="179"/>
        <end position="227"/>
    </location>
</feature>
<dbReference type="OrthoDB" id="1906229at2759"/>
<protein>
    <submittedName>
        <fullName evidence="4">LOW QUALITY PROTEIN: UPF0690 protein C1orf52 homolog</fullName>
    </submittedName>
</protein>
<dbReference type="Proteomes" id="UP000515135">
    <property type="component" value="Unplaced"/>
</dbReference>
<feature type="compositionally biased region" description="Acidic residues" evidence="2">
    <location>
        <begin position="11"/>
        <end position="21"/>
    </location>
</feature>
<dbReference type="KEGG" id="bbel:109462007"/>
<dbReference type="PANTHER" id="PTHR31833:SF2">
    <property type="entry name" value="UPF0690 PROTEIN C1ORF52"/>
    <property type="match status" value="1"/>
</dbReference>
<reference evidence="4" key="1">
    <citation type="submission" date="2025-08" db="UniProtKB">
        <authorList>
            <consortium name="RefSeq"/>
        </authorList>
    </citation>
    <scope>IDENTIFICATION</scope>
    <source>
        <tissue evidence="4">Gonad</tissue>
    </source>
</reference>
<feature type="region of interest" description="Disordered" evidence="2">
    <location>
        <begin position="103"/>
        <end position="130"/>
    </location>
</feature>
<comment type="similarity">
    <text evidence="1">Belongs to the UPF0690 family.</text>
</comment>
<evidence type="ECO:0000313" key="3">
    <source>
        <dbReference type="Proteomes" id="UP000515135"/>
    </source>
</evidence>
<gene>
    <name evidence="4" type="primary">LOC109462007</name>
</gene>
<evidence type="ECO:0000313" key="4">
    <source>
        <dbReference type="RefSeq" id="XP_019614052.1"/>
    </source>
</evidence>
<dbReference type="InterPro" id="IPR029089">
    <property type="entry name" value="DUF4660"/>
</dbReference>
<feature type="region of interest" description="Disordered" evidence="2">
    <location>
        <begin position="176"/>
        <end position="235"/>
    </location>
</feature>
<evidence type="ECO:0000256" key="2">
    <source>
        <dbReference type="SAM" id="MobiDB-lite"/>
    </source>
</evidence>
<name>A0A6P4Y5R5_BRABE</name>
<sequence>MADPLALFAGDDSDSDSDSSENGDAQAAKNAQGTEIKKQQSKPANALPDPLSLLASTGRPSFLDRPHERGIDWERRTVKAPEPPPDEEYVPYSYRAKGSAALPAVSSHMTEETYEPPPPAEDPTSEGDRIQKEMRAWNSLYQYEPASLVRVSEEDKAVAKMIAEEAVLENMELNAAQKRAAEEDRESERGASNKKLKSESFRQKEKRKRDLGMANREKSYVEEEKRILRQSFGDT</sequence>
<evidence type="ECO:0000256" key="1">
    <source>
        <dbReference type="ARBA" id="ARBA00008407"/>
    </source>
</evidence>
<dbReference type="PANTHER" id="PTHR31833">
    <property type="entry name" value="UPF0690 PROTEIN C1ORF52"/>
    <property type="match status" value="1"/>
</dbReference>
<feature type="compositionally biased region" description="Basic and acidic residues" evidence="2">
    <location>
        <begin position="62"/>
        <end position="79"/>
    </location>
</feature>
<feature type="region of interest" description="Disordered" evidence="2">
    <location>
        <begin position="1"/>
        <end position="91"/>
    </location>
</feature>
<dbReference type="GeneID" id="109462007"/>
<dbReference type="Pfam" id="PF15559">
    <property type="entry name" value="DUF4660"/>
    <property type="match status" value="1"/>
</dbReference>
<dbReference type="RefSeq" id="XP_019614052.1">
    <property type="nucleotide sequence ID" value="XM_019758493.1"/>
</dbReference>
<accession>A0A6P4Y5R5</accession>
<organism evidence="3 4">
    <name type="scientific">Branchiostoma belcheri</name>
    <name type="common">Amphioxus</name>
    <dbReference type="NCBI Taxonomy" id="7741"/>
    <lineage>
        <taxon>Eukaryota</taxon>
        <taxon>Metazoa</taxon>
        <taxon>Chordata</taxon>
        <taxon>Cephalochordata</taxon>
        <taxon>Leptocardii</taxon>
        <taxon>Amphioxiformes</taxon>
        <taxon>Branchiostomatidae</taxon>
        <taxon>Branchiostoma</taxon>
    </lineage>
</organism>
<keyword evidence="3" id="KW-1185">Reference proteome</keyword>
<proteinExistence type="inferred from homology"/>